<dbReference type="Proteomes" id="UP001183222">
    <property type="component" value="Unassembled WGS sequence"/>
</dbReference>
<feature type="compositionally biased region" description="Low complexity" evidence="1">
    <location>
        <begin position="23"/>
        <end position="37"/>
    </location>
</feature>
<keyword evidence="4" id="KW-0547">Nucleotide-binding</keyword>
<keyword evidence="4" id="KW-0378">Hydrolase</keyword>
<gene>
    <name evidence="4" type="ORF">RM425_07800</name>
</gene>
<dbReference type="RefSeq" id="WP_311344624.1">
    <property type="nucleotide sequence ID" value="NZ_JAVREI010000003.1"/>
</dbReference>
<protein>
    <submittedName>
        <fullName evidence="4">Helicase C-terminal domain-containing protein</fullName>
    </submittedName>
</protein>
<dbReference type="InterPro" id="IPR032830">
    <property type="entry name" value="XPB/Ssl2_N"/>
</dbReference>
<keyword evidence="5" id="KW-1185">Reference proteome</keyword>
<reference evidence="5" key="1">
    <citation type="submission" date="2023-07" db="EMBL/GenBank/DDBJ databases">
        <title>30 novel species of actinomycetes from the DSMZ collection.</title>
        <authorList>
            <person name="Nouioui I."/>
        </authorList>
    </citation>
    <scope>NUCLEOTIDE SEQUENCE [LARGE SCALE GENOMIC DNA]</scope>
    <source>
        <strain evidence="5">DSM 46792</strain>
    </source>
</reference>
<dbReference type="Pfam" id="PF13280">
    <property type="entry name" value="WYL"/>
    <property type="match status" value="1"/>
</dbReference>
<dbReference type="EMBL" id="JAVREI010000003">
    <property type="protein sequence ID" value="MDT0275804.1"/>
    <property type="molecule type" value="Genomic_DNA"/>
</dbReference>
<keyword evidence="4" id="KW-0347">Helicase</keyword>
<dbReference type="GO" id="GO:0004386">
    <property type="term" value="F:helicase activity"/>
    <property type="evidence" value="ECO:0007669"/>
    <property type="project" value="UniProtKB-KW"/>
</dbReference>
<evidence type="ECO:0000259" key="3">
    <source>
        <dbReference type="Pfam" id="PF13625"/>
    </source>
</evidence>
<comment type="caution">
    <text evidence="4">The sequence shown here is derived from an EMBL/GenBank/DDBJ whole genome shotgun (WGS) entry which is preliminary data.</text>
</comment>
<dbReference type="InterPro" id="IPR026881">
    <property type="entry name" value="WYL_dom"/>
</dbReference>
<feature type="region of interest" description="Disordered" evidence="1">
    <location>
        <begin position="1"/>
        <end position="48"/>
    </location>
</feature>
<organism evidence="4 5">
    <name type="scientific">Blastococcus goldschmidtiae</name>
    <dbReference type="NCBI Taxonomy" id="3075546"/>
    <lineage>
        <taxon>Bacteria</taxon>
        <taxon>Bacillati</taxon>
        <taxon>Actinomycetota</taxon>
        <taxon>Actinomycetes</taxon>
        <taxon>Geodermatophilales</taxon>
        <taxon>Geodermatophilaceae</taxon>
        <taxon>Blastococcus</taxon>
    </lineage>
</organism>
<evidence type="ECO:0000313" key="4">
    <source>
        <dbReference type="EMBL" id="MDT0275804.1"/>
    </source>
</evidence>
<feature type="domain" description="WYL" evidence="2">
    <location>
        <begin position="725"/>
        <end position="787"/>
    </location>
</feature>
<proteinExistence type="predicted"/>
<keyword evidence="4" id="KW-0067">ATP-binding</keyword>
<feature type="region of interest" description="Disordered" evidence="1">
    <location>
        <begin position="652"/>
        <end position="684"/>
    </location>
</feature>
<accession>A0ABU2K6J4</accession>
<name>A0ABU2K6J4_9ACTN</name>
<evidence type="ECO:0000256" key="1">
    <source>
        <dbReference type="SAM" id="MobiDB-lite"/>
    </source>
</evidence>
<sequence length="798" mass="83730">MVPIFADPVPAPHGTAPPTRPEVPVATRTGGVPGTPRTPRRNVDRMATAPPPTLAAWLRTRDDAQLGALLAARPDVARPAPTDVVALAGRLAVPVSVDRALDDLDAGTLQVLDVVLLASTDGLAPDELVAALPEVPGDVLDAALTALTDRALLWGDEVLRASDPVRRAVRHPAGLGRRAVDLRVQLPGDLPATLAALSDEERSVLERLAGERPVGHLPESAGGTDSPARRLLQRGLLARIDALNVELPREIGLHLRGDRPYGPPRLRPEPELLAADPKAVDRRAAGAALESVGRVGELLALLEDEPAGLLRSGGVAVRDQKRLARELHVAEPEAAWLLELAFAAGLLDVGGPHRDEWLPTRGYDVWREQDLADRWAVLAAGWLAGIRLPALVGQRDVAGKSANALSPDLVRHTAPAIRRAALTALAAHPAGSGLAADDLVALLRWRTPRRADRLAPVPGMLAEAARLGVLVQGVLSSGGRGLLTAGEDGAAVHMRGLLPEPVYHVLAQPDLSLIAPGPLVAELADTLAVVADVESSGGATVFRVSEASVRRALDAGWSASDLHDFFTRASRTPVPQALDYLVDDVARQHGRLRVGAIESYVRSDDHGLLAQVLGDRRTAAAELRRLAPGVLVSGLAADEVLTVLRDAGYAPAGENPGGAVLTRPPGRPRAAGRRTGGTEAPAAPRPLTADEVAATVREIRAGDAAVAARRGEAVRQVPGVTTASTLELLSRAVREGTPVWLGYVDAQGSGSQRVVQPVSLVGGFLQGFDERRGESRTFAVHRITSVALVEQDDAPVPG</sequence>
<feature type="domain" description="Helicase XPB/Ssl2 N-terminal" evidence="3">
    <location>
        <begin position="505"/>
        <end position="627"/>
    </location>
</feature>
<dbReference type="Pfam" id="PF13625">
    <property type="entry name" value="Helicase_C_3"/>
    <property type="match status" value="1"/>
</dbReference>
<dbReference type="PROSITE" id="PS52050">
    <property type="entry name" value="WYL"/>
    <property type="match status" value="1"/>
</dbReference>
<evidence type="ECO:0000313" key="5">
    <source>
        <dbReference type="Proteomes" id="UP001183222"/>
    </source>
</evidence>
<evidence type="ECO:0000259" key="2">
    <source>
        <dbReference type="Pfam" id="PF13280"/>
    </source>
</evidence>